<sequence length="307" mass="35207">MAVALESAAARKIGTPDYAPTEDPNELQEQTRIIYKAMRKGKARDEILTLSGELWADIEVSKNQLPRAIQLIDQAAYELKVLGAYFENSLPPIPFRYNGARKDPNQKRNCFSLHGHEFFLRIREKITTESLAEEPPEKYHNHSRWSSKRPQLVHTPTGELQLCIVDVQRYYERYKIHDSSRGSIELKMRKVLEEAEEGVLRRKLERELGNEREEARKAKARDWESAKENKNELLGKLALVETMAKDLDRARSIRRFIAEVQATKGAPHELLEGLELMTLMADWLDPLVKAHWPGVDGVGDKNPFGSP</sequence>
<accession>A0A7X4GXW3</accession>
<name>A0A7X4GXW3_9BURK</name>
<dbReference type="EMBL" id="WWCR01000003">
    <property type="protein sequence ID" value="MYM71643.1"/>
    <property type="molecule type" value="Genomic_DNA"/>
</dbReference>
<protein>
    <submittedName>
        <fullName evidence="1">Uncharacterized protein</fullName>
    </submittedName>
</protein>
<dbReference type="AlphaFoldDB" id="A0A7X4GXW3"/>
<reference evidence="1 2" key="1">
    <citation type="submission" date="2019-12" db="EMBL/GenBank/DDBJ databases">
        <title>Novel species isolated from a subtropical stream in China.</title>
        <authorList>
            <person name="Lu H."/>
        </authorList>
    </citation>
    <scope>NUCLEOTIDE SEQUENCE [LARGE SCALE GENOMIC DNA]</scope>
    <source>
        <strain evidence="1 2">FT134W</strain>
    </source>
</reference>
<comment type="caution">
    <text evidence="1">The sequence shown here is derived from an EMBL/GenBank/DDBJ whole genome shotgun (WGS) entry which is preliminary data.</text>
</comment>
<dbReference type="RefSeq" id="WP_161049296.1">
    <property type="nucleotide sequence ID" value="NZ_WWCR01000003.1"/>
</dbReference>
<gene>
    <name evidence="1" type="ORF">GTP56_05460</name>
</gene>
<evidence type="ECO:0000313" key="2">
    <source>
        <dbReference type="Proteomes" id="UP000469734"/>
    </source>
</evidence>
<organism evidence="1 2">
    <name type="scientific">Duganella margarita</name>
    <dbReference type="NCBI Taxonomy" id="2692170"/>
    <lineage>
        <taxon>Bacteria</taxon>
        <taxon>Pseudomonadati</taxon>
        <taxon>Pseudomonadota</taxon>
        <taxon>Betaproteobacteria</taxon>
        <taxon>Burkholderiales</taxon>
        <taxon>Oxalobacteraceae</taxon>
        <taxon>Telluria group</taxon>
        <taxon>Duganella</taxon>
    </lineage>
</organism>
<dbReference type="Proteomes" id="UP000469734">
    <property type="component" value="Unassembled WGS sequence"/>
</dbReference>
<proteinExistence type="predicted"/>
<evidence type="ECO:0000313" key="1">
    <source>
        <dbReference type="EMBL" id="MYM71643.1"/>
    </source>
</evidence>